<comment type="caution">
    <text evidence="1">The sequence shown here is derived from an EMBL/GenBank/DDBJ whole genome shotgun (WGS) entry which is preliminary data.</text>
</comment>
<keyword evidence="1" id="KW-0695">RNA-directed DNA polymerase</keyword>
<organism evidence="1">
    <name type="scientific">Tanacetum cinerariifolium</name>
    <name type="common">Dalmatian daisy</name>
    <name type="synonym">Chrysanthemum cinerariifolium</name>
    <dbReference type="NCBI Taxonomy" id="118510"/>
    <lineage>
        <taxon>Eukaryota</taxon>
        <taxon>Viridiplantae</taxon>
        <taxon>Streptophyta</taxon>
        <taxon>Embryophyta</taxon>
        <taxon>Tracheophyta</taxon>
        <taxon>Spermatophyta</taxon>
        <taxon>Magnoliopsida</taxon>
        <taxon>eudicotyledons</taxon>
        <taxon>Gunneridae</taxon>
        <taxon>Pentapetalae</taxon>
        <taxon>asterids</taxon>
        <taxon>campanulids</taxon>
        <taxon>Asterales</taxon>
        <taxon>Asteraceae</taxon>
        <taxon>Asteroideae</taxon>
        <taxon>Anthemideae</taxon>
        <taxon>Anthemidinae</taxon>
        <taxon>Tanacetum</taxon>
    </lineage>
</organism>
<keyword evidence="1" id="KW-0548">Nucleotidyltransferase</keyword>
<dbReference type="AlphaFoldDB" id="A0A699J2S2"/>
<sequence length="136" mass="15548">MGRVGPTTASSTSEILTIQYFPNQTFIYTPTSAYATYRYGTSPHQKRFTSELPSLEDRIVDFPEGKVSVYTKFFEFANFCLLLSQFLFDIRWDFLDDVLISFGFGSKWRSWIRGSLSSGKASILVNGSPTPEFHFH</sequence>
<evidence type="ECO:0000313" key="1">
    <source>
        <dbReference type="EMBL" id="GFA07216.1"/>
    </source>
</evidence>
<protein>
    <submittedName>
        <fullName evidence="1">RNA-directed DNA polymerase, eukaryota, reverse transcriptase zinc-binding domain protein</fullName>
    </submittedName>
</protein>
<keyword evidence="1" id="KW-0808">Transferase</keyword>
<dbReference type="GO" id="GO:0003964">
    <property type="term" value="F:RNA-directed DNA polymerase activity"/>
    <property type="evidence" value="ECO:0007669"/>
    <property type="project" value="UniProtKB-KW"/>
</dbReference>
<gene>
    <name evidence="1" type="ORF">Tci_579188</name>
</gene>
<proteinExistence type="predicted"/>
<name>A0A699J2S2_TANCI</name>
<reference evidence="1" key="1">
    <citation type="journal article" date="2019" name="Sci. Rep.">
        <title>Draft genome of Tanacetum cinerariifolium, the natural source of mosquito coil.</title>
        <authorList>
            <person name="Yamashiro T."/>
            <person name="Shiraishi A."/>
            <person name="Satake H."/>
            <person name="Nakayama K."/>
        </authorList>
    </citation>
    <scope>NUCLEOTIDE SEQUENCE</scope>
</reference>
<accession>A0A699J2S2</accession>
<dbReference type="EMBL" id="BKCJ010364608">
    <property type="protein sequence ID" value="GFA07216.1"/>
    <property type="molecule type" value="Genomic_DNA"/>
</dbReference>